<gene>
    <name evidence="5" type="primary">galR</name>
    <name evidence="5" type="ORF">YK48G_09910</name>
</gene>
<organism evidence="5 6">
    <name type="scientific">Lentilactobacillus fungorum</name>
    <dbReference type="NCBI Taxonomy" id="2201250"/>
    <lineage>
        <taxon>Bacteria</taxon>
        <taxon>Bacillati</taxon>
        <taxon>Bacillota</taxon>
        <taxon>Bacilli</taxon>
        <taxon>Lactobacillales</taxon>
        <taxon>Lactobacillaceae</taxon>
        <taxon>Lentilactobacillus</taxon>
    </lineage>
</organism>
<protein>
    <submittedName>
        <fullName evidence="5">LacI family transcriptional regulator</fullName>
    </submittedName>
</protein>
<evidence type="ECO:0000259" key="4">
    <source>
        <dbReference type="PROSITE" id="PS50932"/>
    </source>
</evidence>
<dbReference type="PANTHER" id="PTHR30146:SF149">
    <property type="entry name" value="HTH-TYPE TRANSCRIPTIONAL REGULATOR EBGR"/>
    <property type="match status" value="1"/>
</dbReference>
<dbReference type="InterPro" id="IPR000843">
    <property type="entry name" value="HTH_LacI"/>
</dbReference>
<dbReference type="InterPro" id="IPR010982">
    <property type="entry name" value="Lambda_DNA-bd_dom_sf"/>
</dbReference>
<name>A0ABQ3VYQ5_9LACO</name>
<dbReference type="SUPFAM" id="SSF53822">
    <property type="entry name" value="Periplasmic binding protein-like I"/>
    <property type="match status" value="1"/>
</dbReference>
<proteinExistence type="predicted"/>
<dbReference type="CDD" id="cd01392">
    <property type="entry name" value="HTH_LacI"/>
    <property type="match status" value="1"/>
</dbReference>
<dbReference type="SUPFAM" id="SSF47413">
    <property type="entry name" value="lambda repressor-like DNA-binding domains"/>
    <property type="match status" value="1"/>
</dbReference>
<dbReference type="EMBL" id="BNJR01000010">
    <property type="protein sequence ID" value="GHP13566.1"/>
    <property type="molecule type" value="Genomic_DNA"/>
</dbReference>
<keyword evidence="2" id="KW-0238">DNA-binding</keyword>
<dbReference type="PANTHER" id="PTHR30146">
    <property type="entry name" value="LACI-RELATED TRANSCRIPTIONAL REPRESSOR"/>
    <property type="match status" value="1"/>
</dbReference>
<dbReference type="Gene3D" id="1.10.260.40">
    <property type="entry name" value="lambda repressor-like DNA-binding domains"/>
    <property type="match status" value="1"/>
</dbReference>
<evidence type="ECO:0000313" key="5">
    <source>
        <dbReference type="EMBL" id="GHP13566.1"/>
    </source>
</evidence>
<dbReference type="PROSITE" id="PS00356">
    <property type="entry name" value="HTH_LACI_1"/>
    <property type="match status" value="1"/>
</dbReference>
<dbReference type="Proteomes" id="UP000604765">
    <property type="component" value="Unassembled WGS sequence"/>
</dbReference>
<dbReference type="InterPro" id="IPR046335">
    <property type="entry name" value="LacI/GalR-like_sensor"/>
</dbReference>
<dbReference type="Gene3D" id="3.40.50.2300">
    <property type="match status" value="2"/>
</dbReference>
<accession>A0ABQ3VYQ5</accession>
<reference evidence="5 6" key="1">
    <citation type="journal article" date="2021" name="Int. J. Syst. Evol. Microbiol.">
        <title>Lentilactobacillus fungorum sp. nov., isolated from spent mushroom substrates.</title>
        <authorList>
            <person name="Tohno M."/>
            <person name="Tanizawa Y."/>
            <person name="Kojima Y."/>
            <person name="Sakamoto M."/>
            <person name="Ohkuma M."/>
            <person name="Kobayashi H."/>
        </authorList>
    </citation>
    <scope>NUCLEOTIDE SEQUENCE [LARGE SCALE GENOMIC DNA]</scope>
    <source>
        <strain evidence="5 6">YK48G</strain>
    </source>
</reference>
<keyword evidence="3" id="KW-0804">Transcription</keyword>
<feature type="domain" description="HTH lacI-type" evidence="4">
    <location>
        <begin position="2"/>
        <end position="48"/>
    </location>
</feature>
<dbReference type="Pfam" id="PF13377">
    <property type="entry name" value="Peripla_BP_3"/>
    <property type="match status" value="1"/>
</dbReference>
<evidence type="ECO:0000256" key="1">
    <source>
        <dbReference type="ARBA" id="ARBA00023015"/>
    </source>
</evidence>
<evidence type="ECO:0000256" key="2">
    <source>
        <dbReference type="ARBA" id="ARBA00023125"/>
    </source>
</evidence>
<dbReference type="RefSeq" id="WP_203629604.1">
    <property type="nucleotide sequence ID" value="NZ_BNJR01000010.1"/>
</dbReference>
<evidence type="ECO:0000256" key="3">
    <source>
        <dbReference type="ARBA" id="ARBA00023163"/>
    </source>
</evidence>
<dbReference type="SMART" id="SM00354">
    <property type="entry name" value="HTH_LACI"/>
    <property type="match status" value="1"/>
</dbReference>
<dbReference type="PRINTS" id="PR00036">
    <property type="entry name" value="HTHLACI"/>
</dbReference>
<dbReference type="InterPro" id="IPR028082">
    <property type="entry name" value="Peripla_BP_I"/>
</dbReference>
<dbReference type="Pfam" id="PF00356">
    <property type="entry name" value="LacI"/>
    <property type="match status" value="1"/>
</dbReference>
<sequence length="338" mass="37898">MATIKDIAHKAGVSITTVSRVLNYDKSLSVSDSTRKKIFQIAEDLDYTKKHRLNTAKDNIAVVQWYTEQQELDDLYYLSIRMGAEKMADQLHYKVKRYFADDSLDAIDDDVKSIVAIGKFSDRQINTMLKVTTNIVFVDFDTLAKGYDCVVTDFDYSTKSVLDYFIGSGLKRIGILAGVEYTSDRQLKIVDPRLDVFHNYLARQSLYDPEHVFVGDYTLQSAYDLINQAIKKDRQHFPNALFVTNDAMSVGALKALHENGIAVPDEVSLVSFNDTAVAKYVIPALTAVKVDTGMMGEVAVRLLAQLASTPTDNQRTPEKVVVGNRLIQRESSINPTDK</sequence>
<keyword evidence="1" id="KW-0805">Transcription regulation</keyword>
<keyword evidence="6" id="KW-1185">Reference proteome</keyword>
<comment type="caution">
    <text evidence="5">The sequence shown here is derived from an EMBL/GenBank/DDBJ whole genome shotgun (WGS) entry which is preliminary data.</text>
</comment>
<evidence type="ECO:0000313" key="6">
    <source>
        <dbReference type="Proteomes" id="UP000604765"/>
    </source>
</evidence>
<dbReference type="PROSITE" id="PS50932">
    <property type="entry name" value="HTH_LACI_2"/>
    <property type="match status" value="1"/>
</dbReference>
<dbReference type="CDD" id="cd01544">
    <property type="entry name" value="PBP1_GalR"/>
    <property type="match status" value="1"/>
</dbReference>